<evidence type="ECO:0000256" key="12">
    <source>
        <dbReference type="ARBA" id="ARBA00022801"/>
    </source>
</evidence>
<keyword evidence="14" id="KW-0460">Magnesium</keyword>
<feature type="compositionally biased region" description="Low complexity" evidence="18">
    <location>
        <begin position="73"/>
        <end position="89"/>
    </location>
</feature>
<keyword evidence="13" id="KW-0269">Exonuclease</keyword>
<proteinExistence type="inferred from homology"/>
<keyword evidence="11" id="KW-0677">Repeat</keyword>
<dbReference type="SUPFAM" id="SSF56219">
    <property type="entry name" value="DNase I-like"/>
    <property type="match status" value="1"/>
</dbReference>
<evidence type="ECO:0000256" key="16">
    <source>
        <dbReference type="ARBA" id="ARBA00023163"/>
    </source>
</evidence>
<comment type="similarity">
    <text evidence="5">Belongs to the CCR4/nocturin family.</text>
</comment>
<evidence type="ECO:0000256" key="2">
    <source>
        <dbReference type="ARBA" id="ARBA00001946"/>
    </source>
</evidence>
<dbReference type="InterPro" id="IPR036691">
    <property type="entry name" value="Endo/exonu/phosph_ase_sf"/>
</dbReference>
<keyword evidence="21" id="KW-1185">Reference proteome</keyword>
<dbReference type="GO" id="GO:0046872">
    <property type="term" value="F:metal ion binding"/>
    <property type="evidence" value="ECO:0007669"/>
    <property type="project" value="UniProtKB-KW"/>
</dbReference>
<comment type="catalytic activity">
    <reaction evidence="1">
        <text>Exonucleolytic cleavage of poly(A) to 5'-AMP.</text>
        <dbReference type="EC" id="3.1.13.4"/>
    </reaction>
</comment>
<keyword evidence="17" id="KW-0539">Nucleus</keyword>
<feature type="compositionally biased region" description="Basic residues" evidence="18">
    <location>
        <begin position="186"/>
        <end position="196"/>
    </location>
</feature>
<dbReference type="CDD" id="cd09097">
    <property type="entry name" value="Deadenylase_CCR4"/>
    <property type="match status" value="1"/>
</dbReference>
<keyword evidence="7" id="KW-0963">Cytoplasm</keyword>
<keyword evidence="12" id="KW-0378">Hydrolase</keyword>
<keyword evidence="8" id="KW-0433">Leucine-rich repeat</keyword>
<feature type="region of interest" description="Disordered" evidence="18">
    <location>
        <begin position="62"/>
        <end position="114"/>
    </location>
</feature>
<dbReference type="EC" id="3.1.13.4" evidence="6"/>
<feature type="region of interest" description="Disordered" evidence="18">
    <location>
        <begin position="1"/>
        <end position="41"/>
    </location>
</feature>
<feature type="compositionally biased region" description="Pro residues" evidence="18">
    <location>
        <begin position="141"/>
        <end position="162"/>
    </location>
</feature>
<evidence type="ECO:0000256" key="11">
    <source>
        <dbReference type="ARBA" id="ARBA00022737"/>
    </source>
</evidence>
<dbReference type="Gene3D" id="3.60.10.10">
    <property type="entry name" value="Endonuclease/exonuclease/phosphatase"/>
    <property type="match status" value="1"/>
</dbReference>
<feature type="domain" description="Endonuclease/exonuclease/phosphatase" evidence="19">
    <location>
        <begin position="418"/>
        <end position="764"/>
    </location>
</feature>
<dbReference type="InterPro" id="IPR005135">
    <property type="entry name" value="Endo/exonuclease/phosphatase"/>
</dbReference>
<name>A0AAW0WKP1_CHEQU</name>
<evidence type="ECO:0000256" key="7">
    <source>
        <dbReference type="ARBA" id="ARBA00022490"/>
    </source>
</evidence>
<evidence type="ECO:0000256" key="9">
    <source>
        <dbReference type="ARBA" id="ARBA00022722"/>
    </source>
</evidence>
<feature type="region of interest" description="Disordered" evidence="18">
    <location>
        <begin position="133"/>
        <end position="224"/>
    </location>
</feature>
<evidence type="ECO:0000313" key="21">
    <source>
        <dbReference type="Proteomes" id="UP001445076"/>
    </source>
</evidence>
<dbReference type="AlphaFoldDB" id="A0AAW0WKP1"/>
<dbReference type="FunFam" id="3.60.10.10:FF:000002">
    <property type="entry name" value="CCR4-NOT transcription complex subunit 6 like"/>
    <property type="match status" value="1"/>
</dbReference>
<dbReference type="GO" id="GO:0005737">
    <property type="term" value="C:cytoplasm"/>
    <property type="evidence" value="ECO:0007669"/>
    <property type="project" value="UniProtKB-SubCell"/>
</dbReference>
<evidence type="ECO:0000256" key="13">
    <source>
        <dbReference type="ARBA" id="ARBA00022839"/>
    </source>
</evidence>
<dbReference type="Proteomes" id="UP001445076">
    <property type="component" value="Unassembled WGS sequence"/>
</dbReference>
<dbReference type="InterPro" id="IPR050410">
    <property type="entry name" value="CCR4/nocturin_mRNA_transcr"/>
</dbReference>
<accession>A0AAW0WKP1</accession>
<gene>
    <name evidence="20" type="ORF">OTU49_006881</name>
</gene>
<dbReference type="Pfam" id="PF03372">
    <property type="entry name" value="Exo_endo_phos"/>
    <property type="match status" value="1"/>
</dbReference>
<evidence type="ECO:0000256" key="14">
    <source>
        <dbReference type="ARBA" id="ARBA00022842"/>
    </source>
</evidence>
<evidence type="ECO:0000256" key="3">
    <source>
        <dbReference type="ARBA" id="ARBA00004123"/>
    </source>
</evidence>
<evidence type="ECO:0000313" key="20">
    <source>
        <dbReference type="EMBL" id="KAK8732692.1"/>
    </source>
</evidence>
<evidence type="ECO:0000256" key="1">
    <source>
        <dbReference type="ARBA" id="ARBA00001663"/>
    </source>
</evidence>
<feature type="compositionally biased region" description="Polar residues" evidence="18">
    <location>
        <begin position="308"/>
        <end position="330"/>
    </location>
</feature>
<feature type="compositionally biased region" description="Basic residues" evidence="18">
    <location>
        <begin position="18"/>
        <end position="28"/>
    </location>
</feature>
<evidence type="ECO:0000256" key="6">
    <source>
        <dbReference type="ARBA" id="ARBA00012161"/>
    </source>
</evidence>
<comment type="cofactor">
    <cofactor evidence="2">
        <name>Mg(2+)</name>
        <dbReference type="ChEBI" id="CHEBI:18420"/>
    </cofactor>
</comment>
<keyword evidence="10" id="KW-0479">Metal-binding</keyword>
<comment type="caution">
    <text evidence="20">The sequence shown here is derived from an EMBL/GenBank/DDBJ whole genome shotgun (WGS) entry which is preliminary data.</text>
</comment>
<dbReference type="GO" id="GO:0005634">
    <property type="term" value="C:nucleus"/>
    <property type="evidence" value="ECO:0007669"/>
    <property type="project" value="UniProtKB-SubCell"/>
</dbReference>
<feature type="compositionally biased region" description="Gly residues" evidence="18">
    <location>
        <begin position="200"/>
        <end position="216"/>
    </location>
</feature>
<comment type="subcellular location">
    <subcellularLocation>
        <location evidence="4">Cytoplasm</location>
    </subcellularLocation>
    <subcellularLocation>
        <location evidence="3">Nucleus</location>
    </subcellularLocation>
</comment>
<evidence type="ECO:0000256" key="17">
    <source>
        <dbReference type="ARBA" id="ARBA00023242"/>
    </source>
</evidence>
<evidence type="ECO:0000256" key="15">
    <source>
        <dbReference type="ARBA" id="ARBA00023015"/>
    </source>
</evidence>
<keyword evidence="9" id="KW-0540">Nuclease</keyword>
<evidence type="ECO:0000259" key="19">
    <source>
        <dbReference type="Pfam" id="PF03372"/>
    </source>
</evidence>
<dbReference type="EMBL" id="JARKIK010000056">
    <property type="protein sequence ID" value="KAK8732692.1"/>
    <property type="molecule type" value="Genomic_DNA"/>
</dbReference>
<sequence length="789" mass="87186">MHDVDRYRGSCLIVSKPRGGRGHPRGRRPPQDTHHQQQQQQHLDNYMMEGGSALAGMPLFSFLPQRRGGGRSQQGRQQQQQQHYQQQRGHSSPPHHKKEQQCAPGGGGGEDGDELERLPLARLALHTQGAPLILSSRGPHRTPPPCSPNTASPPPDASPPPASDAVSVTSDEGSTGHAENCLPRIIKPRKRRKKDRKPTGGTGNSGGGECVAGGEGSGDDSSGTIVTLKPYMPMCYNYGASTHARSCEGSRACGCGQCAPIHVFPTPPPSPASSALSTMSSASSSCSSSSEDEPLGAAAGGDGDGESRSQLVRSLSEPKPQSTIHISSTVTQSFAGHRDLDIRIVRSVTREVPARTRHWSVPAVARHTHSPLPPLNIDRHFLNYCNTAVTTPHPPQRPWIHLGDADRTRPSCIFSVMCYNVLCDKYATRQMYGYCPSWALEWEYRKKGIMDEIKHYLADIITLQEVETDQFFNFFLPELKNEGYDGIFSPKSRAKHMSENERKYVDGCAIFWRTSKFSLVKERLIEFNQLAMANHDGSEDMLNRVMTKDNIGLAALLETKEAAWENTGVQPDKSQVNQAVLVCTAHIHWDPEFCDVKLIQTIMLMSEIRQVIGQIVEDSQHRSRLGRKMEPNSIQLLLCGDLNSLPDSGVVEFLTKGSVSMDHEDFKGFGYKTCLQKIAMTKSNNSLVNSSANIYTHSFRLAAAYDFSIMAYTNYTYDFKGIIDYIFHSADTMSSLGVLGPIDPDWFRANKIMGCPHPHIPSDHFSLLVQLEMRPVSMANNHPNGLLHR</sequence>
<protein>
    <recommendedName>
        <fullName evidence="6">poly(A)-specific ribonuclease</fullName>
        <ecNumber evidence="6">3.1.13.4</ecNumber>
    </recommendedName>
</protein>
<keyword evidence="16" id="KW-0804">Transcription</keyword>
<evidence type="ECO:0000256" key="8">
    <source>
        <dbReference type="ARBA" id="ARBA00022614"/>
    </source>
</evidence>
<reference evidence="20 21" key="1">
    <citation type="journal article" date="2024" name="BMC Genomics">
        <title>Genome assembly of redclaw crayfish (Cherax quadricarinatus) provides insights into its immune adaptation and hypoxia tolerance.</title>
        <authorList>
            <person name="Liu Z."/>
            <person name="Zheng J."/>
            <person name="Li H."/>
            <person name="Fang K."/>
            <person name="Wang S."/>
            <person name="He J."/>
            <person name="Zhou D."/>
            <person name="Weng S."/>
            <person name="Chi M."/>
            <person name="Gu Z."/>
            <person name="He J."/>
            <person name="Li F."/>
            <person name="Wang M."/>
        </authorList>
    </citation>
    <scope>NUCLEOTIDE SEQUENCE [LARGE SCALE GENOMIC DNA]</scope>
    <source>
        <strain evidence="20">ZL_2023a</strain>
    </source>
</reference>
<dbReference type="PANTHER" id="PTHR12121:SF100">
    <property type="entry name" value="POLY(A)-SPECIFIC RIBONUCLEASE"/>
    <property type="match status" value="1"/>
</dbReference>
<keyword evidence="15" id="KW-0805">Transcription regulation</keyword>
<feature type="compositionally biased region" description="Low complexity" evidence="18">
    <location>
        <begin position="272"/>
        <end position="289"/>
    </location>
</feature>
<organism evidence="20 21">
    <name type="scientific">Cherax quadricarinatus</name>
    <name type="common">Australian red claw crayfish</name>
    <dbReference type="NCBI Taxonomy" id="27406"/>
    <lineage>
        <taxon>Eukaryota</taxon>
        <taxon>Metazoa</taxon>
        <taxon>Ecdysozoa</taxon>
        <taxon>Arthropoda</taxon>
        <taxon>Crustacea</taxon>
        <taxon>Multicrustacea</taxon>
        <taxon>Malacostraca</taxon>
        <taxon>Eumalacostraca</taxon>
        <taxon>Eucarida</taxon>
        <taxon>Decapoda</taxon>
        <taxon>Pleocyemata</taxon>
        <taxon>Astacidea</taxon>
        <taxon>Parastacoidea</taxon>
        <taxon>Parastacidae</taxon>
        <taxon>Cherax</taxon>
    </lineage>
</organism>
<dbReference type="GO" id="GO:0004535">
    <property type="term" value="F:poly(A)-specific ribonuclease activity"/>
    <property type="evidence" value="ECO:0007669"/>
    <property type="project" value="UniProtKB-EC"/>
</dbReference>
<evidence type="ECO:0000256" key="4">
    <source>
        <dbReference type="ARBA" id="ARBA00004496"/>
    </source>
</evidence>
<evidence type="ECO:0000256" key="10">
    <source>
        <dbReference type="ARBA" id="ARBA00022723"/>
    </source>
</evidence>
<evidence type="ECO:0000256" key="5">
    <source>
        <dbReference type="ARBA" id="ARBA00010774"/>
    </source>
</evidence>
<feature type="region of interest" description="Disordered" evidence="18">
    <location>
        <begin position="269"/>
        <end position="330"/>
    </location>
</feature>
<dbReference type="PANTHER" id="PTHR12121">
    <property type="entry name" value="CARBON CATABOLITE REPRESSOR PROTEIN 4"/>
    <property type="match status" value="1"/>
</dbReference>
<evidence type="ECO:0000256" key="18">
    <source>
        <dbReference type="SAM" id="MobiDB-lite"/>
    </source>
</evidence>